<evidence type="ECO:0000256" key="2">
    <source>
        <dbReference type="ARBA" id="ARBA00009415"/>
    </source>
</evidence>
<evidence type="ECO:0000256" key="3">
    <source>
        <dbReference type="ARBA" id="ARBA00023069"/>
    </source>
</evidence>
<comment type="similarity">
    <text evidence="2">Belongs to the IFT57 family.</text>
</comment>
<accession>A0A0X3PX84</accession>
<dbReference type="InterPro" id="IPR019530">
    <property type="entry name" value="Intra-flagellar_transport_57"/>
</dbReference>
<keyword evidence="3" id="KW-0969">Cilium</keyword>
<dbReference type="AlphaFoldDB" id="A0A0X3PX84"/>
<keyword evidence="6" id="KW-0282">Flagellum</keyword>
<sequence length="471" mass="53148">MTEITSESVKKDPEEPEEADFSPFAPFQMMESLLEKLKSLDYEQQYCRRMRLKGFSKVYFAVPTNPGEQFNSFVSLAAWLIDQSGGSMEQPQEYDDPNATIANVLESLRGLGYSTEFPPSKLKSGCGGPCIRVLDLLASAAVKNKKLRFELPQFSQDEADDPGVEECTHSDDDEDLVEWTTKRSSQRSRTNRAGGFICDSETDAEVIDDDEAVLDLEGSHQQKSVFITSAQTTETTDDSLVDPHGLFGSLLTHAQLGGHFGASEMEGIMEPGIDRGDWQLEVERVLPQLRVAIRTEAKDWRSHLEQMTRHKTEIETCFSESKGHLQRLQEDLSRSLDKIGSREKYINSQVDQLLTEYRCAQDRLCEVKEKYRQASGGITERSKVLGELTDELERVKQEMDQRGSSMTDGSPVVRIKQAIQRLKAEITAMDIRTGVLEHTLLRMHLRAREESQKPLFTRYTVGGGPETDIVF</sequence>
<feature type="region of interest" description="Disordered" evidence="5">
    <location>
        <begin position="1"/>
        <end position="22"/>
    </location>
</feature>
<reference evidence="6" key="1">
    <citation type="submission" date="2016-01" db="EMBL/GenBank/DDBJ databases">
        <title>Reference transcriptome for the parasite Schistocephalus solidus: insights into the molecular evolution of parasitism.</title>
        <authorList>
            <person name="Hebert F.O."/>
            <person name="Grambauer S."/>
            <person name="Barber I."/>
            <person name="Landry C.R."/>
            <person name="Aubin-Horth N."/>
        </authorList>
    </citation>
    <scope>NUCLEOTIDE SEQUENCE</scope>
</reference>
<evidence type="ECO:0000256" key="5">
    <source>
        <dbReference type="SAM" id="MobiDB-lite"/>
    </source>
</evidence>
<evidence type="ECO:0000256" key="4">
    <source>
        <dbReference type="ARBA" id="ARBA00023273"/>
    </source>
</evidence>
<protein>
    <submittedName>
        <fullName evidence="6">Intraflagellar transport protein 57 homolog</fullName>
    </submittedName>
</protein>
<organism evidence="6">
    <name type="scientific">Schistocephalus solidus</name>
    <name type="common">Tapeworm</name>
    <dbReference type="NCBI Taxonomy" id="70667"/>
    <lineage>
        <taxon>Eukaryota</taxon>
        <taxon>Metazoa</taxon>
        <taxon>Spiralia</taxon>
        <taxon>Lophotrochozoa</taxon>
        <taxon>Platyhelminthes</taxon>
        <taxon>Cestoda</taxon>
        <taxon>Eucestoda</taxon>
        <taxon>Diphyllobothriidea</taxon>
        <taxon>Diphyllobothriidae</taxon>
        <taxon>Schistocephalus</taxon>
    </lineage>
</organism>
<dbReference type="GO" id="GO:0030992">
    <property type="term" value="C:intraciliary transport particle B"/>
    <property type="evidence" value="ECO:0007669"/>
    <property type="project" value="TreeGrafter"/>
</dbReference>
<evidence type="ECO:0000256" key="1">
    <source>
        <dbReference type="ARBA" id="ARBA00004138"/>
    </source>
</evidence>
<comment type="subcellular location">
    <subcellularLocation>
        <location evidence="1">Cell projection</location>
        <location evidence="1">Cilium</location>
    </subcellularLocation>
</comment>
<gene>
    <name evidence="6" type="primary">IFT57</name>
    <name evidence="6" type="ORF">TR101408</name>
</gene>
<keyword evidence="4" id="KW-0966">Cell projection</keyword>
<dbReference type="EMBL" id="GEEE01006762">
    <property type="protein sequence ID" value="JAP56463.1"/>
    <property type="molecule type" value="Transcribed_RNA"/>
</dbReference>
<dbReference type="GO" id="GO:0042073">
    <property type="term" value="P:intraciliary transport"/>
    <property type="evidence" value="ECO:0007669"/>
    <property type="project" value="TreeGrafter"/>
</dbReference>
<evidence type="ECO:0000313" key="6">
    <source>
        <dbReference type="EMBL" id="JAP56463.1"/>
    </source>
</evidence>
<name>A0A0X3PX84_SCHSO</name>
<dbReference type="PANTHER" id="PTHR16011:SF0">
    <property type="entry name" value="INTRAFLAGELLAR TRANSPORT PROTEIN 57 HOMOLOG"/>
    <property type="match status" value="1"/>
</dbReference>
<dbReference type="GO" id="GO:0005929">
    <property type="term" value="C:cilium"/>
    <property type="evidence" value="ECO:0007669"/>
    <property type="project" value="UniProtKB-SubCell"/>
</dbReference>
<dbReference type="GO" id="GO:1905515">
    <property type="term" value="P:non-motile cilium assembly"/>
    <property type="evidence" value="ECO:0007669"/>
    <property type="project" value="TreeGrafter"/>
</dbReference>
<dbReference type="GO" id="GO:0005815">
    <property type="term" value="C:microtubule organizing center"/>
    <property type="evidence" value="ECO:0007669"/>
    <property type="project" value="TreeGrafter"/>
</dbReference>
<proteinExistence type="inferred from homology"/>
<dbReference type="GO" id="GO:0005794">
    <property type="term" value="C:Golgi apparatus"/>
    <property type="evidence" value="ECO:0007669"/>
    <property type="project" value="TreeGrafter"/>
</dbReference>
<dbReference type="PANTHER" id="PTHR16011">
    <property type="entry name" value="IFT57/HIPPI"/>
    <property type="match status" value="1"/>
</dbReference>
<dbReference type="Pfam" id="PF10498">
    <property type="entry name" value="IFT57"/>
    <property type="match status" value="1"/>
</dbReference>